<reference evidence="2" key="1">
    <citation type="submission" date="2022-09" db="EMBL/GenBank/DDBJ databases">
        <title>Intensive care unit water sources are persistently colonized with multi-drug resistant bacteria and are the site of extensive horizontal gene transfer of antibiotic resistance genes.</title>
        <authorList>
            <person name="Diorio-Toth L."/>
        </authorList>
    </citation>
    <scope>NUCLEOTIDE SEQUENCE</scope>
    <source>
        <strain evidence="2">GD03885</strain>
    </source>
</reference>
<keyword evidence="1" id="KW-0472">Membrane</keyword>
<name>A0AA42SEC9_ACIJO</name>
<keyword evidence="1" id="KW-1133">Transmembrane helix</keyword>
<gene>
    <name evidence="2" type="ORF">N5C97_08710</name>
</gene>
<evidence type="ECO:0000313" key="2">
    <source>
        <dbReference type="EMBL" id="MDH0826580.1"/>
    </source>
</evidence>
<organism evidence="2 3">
    <name type="scientific">Acinetobacter johnsonii</name>
    <dbReference type="NCBI Taxonomy" id="40214"/>
    <lineage>
        <taxon>Bacteria</taxon>
        <taxon>Pseudomonadati</taxon>
        <taxon>Pseudomonadota</taxon>
        <taxon>Gammaproteobacteria</taxon>
        <taxon>Moraxellales</taxon>
        <taxon>Moraxellaceae</taxon>
        <taxon>Acinetobacter</taxon>
    </lineage>
</organism>
<dbReference type="EMBL" id="JAOCCL010000018">
    <property type="protein sequence ID" value="MDH0826580.1"/>
    <property type="molecule type" value="Genomic_DNA"/>
</dbReference>
<feature type="transmembrane region" description="Helical" evidence="1">
    <location>
        <begin position="59"/>
        <end position="78"/>
    </location>
</feature>
<keyword evidence="1" id="KW-0812">Transmembrane</keyword>
<evidence type="ECO:0000313" key="3">
    <source>
        <dbReference type="Proteomes" id="UP001160116"/>
    </source>
</evidence>
<sequence length="113" mass="12880">MKTLSNHELSNKHDLLPKENSKAVHKAYVTDTANPLVDLNQVHTKFTEKVKAKDKALKILMVLLFSIIGAVIFTKLLVRAIDIESEAQEYVLLEYKDELNKKISFEAPQTDKE</sequence>
<accession>A0AA42SEC9</accession>
<dbReference type="RefSeq" id="WP_279678994.1">
    <property type="nucleotide sequence ID" value="NZ_JAOCCL010000018.1"/>
</dbReference>
<dbReference type="AlphaFoldDB" id="A0AA42SEC9"/>
<protein>
    <submittedName>
        <fullName evidence="2">Uncharacterized protein</fullName>
    </submittedName>
</protein>
<comment type="caution">
    <text evidence="2">The sequence shown here is derived from an EMBL/GenBank/DDBJ whole genome shotgun (WGS) entry which is preliminary data.</text>
</comment>
<evidence type="ECO:0000256" key="1">
    <source>
        <dbReference type="SAM" id="Phobius"/>
    </source>
</evidence>
<proteinExistence type="predicted"/>
<dbReference type="Proteomes" id="UP001160116">
    <property type="component" value="Unassembled WGS sequence"/>
</dbReference>